<reference evidence="2 3" key="1">
    <citation type="journal article" date="2006" name="Science">
        <title>Genome of rice cluster I archaea -- the key methane producers in the rice rhizosphere.</title>
        <authorList>
            <person name="Erkel C."/>
            <person name="Kube M."/>
            <person name="Reinhardt R."/>
            <person name="Liesack W."/>
        </authorList>
    </citation>
    <scope>NUCLEOTIDE SEQUENCE [LARGE SCALE GENOMIC DNA]</scope>
    <source>
        <strain evidence="3">DSM 22066 / NBRC 105507 / MRE50</strain>
    </source>
</reference>
<keyword evidence="1" id="KW-0472">Membrane</keyword>
<dbReference type="KEGG" id="rci:RCIX2047"/>
<evidence type="ECO:0000313" key="2">
    <source>
        <dbReference type="EMBL" id="CAJ37190.1"/>
    </source>
</evidence>
<dbReference type="STRING" id="351160.RCIX2047"/>
<evidence type="ECO:0000313" key="3">
    <source>
        <dbReference type="Proteomes" id="UP000000663"/>
    </source>
</evidence>
<feature type="transmembrane region" description="Helical" evidence="1">
    <location>
        <begin position="55"/>
        <end position="73"/>
    </location>
</feature>
<protein>
    <submittedName>
        <fullName evidence="2">Uncharacterized protein</fullName>
    </submittedName>
</protein>
<keyword evidence="1" id="KW-0812">Transmembrane</keyword>
<organism evidence="2 3">
    <name type="scientific">Methanocella arvoryzae (strain DSM 22066 / NBRC 105507 / MRE50)</name>
    <dbReference type="NCBI Taxonomy" id="351160"/>
    <lineage>
        <taxon>Archaea</taxon>
        <taxon>Methanobacteriati</taxon>
        <taxon>Methanobacteriota</taxon>
        <taxon>Stenosarchaea group</taxon>
        <taxon>Methanomicrobia</taxon>
        <taxon>Methanocellales</taxon>
        <taxon>Methanocellaceae</taxon>
        <taxon>Methanocella</taxon>
    </lineage>
</organism>
<proteinExistence type="predicted"/>
<sequence length="89" mass="9583">MAGYVAAILSIVSLVLAVQLHRLFRTGLSFWLMVTFGSMATLALAFCLSTFCLEVAAVADLSVLATGFAGYALSRWLRERFELGAKYGG</sequence>
<accession>Q0W353</accession>
<evidence type="ECO:0000256" key="1">
    <source>
        <dbReference type="SAM" id="Phobius"/>
    </source>
</evidence>
<feature type="transmembrane region" description="Helical" evidence="1">
    <location>
        <begin position="27"/>
        <end position="48"/>
    </location>
</feature>
<keyword evidence="3" id="KW-1185">Reference proteome</keyword>
<name>Q0W353_METAR</name>
<gene>
    <name evidence="2" type="ORF">RCIX2047</name>
</gene>
<keyword evidence="1" id="KW-1133">Transmembrane helix</keyword>
<dbReference type="AlphaFoldDB" id="Q0W353"/>
<dbReference type="Proteomes" id="UP000000663">
    <property type="component" value="Chromosome"/>
</dbReference>
<dbReference type="EMBL" id="AM114193">
    <property type="protein sequence ID" value="CAJ37190.1"/>
    <property type="molecule type" value="Genomic_DNA"/>
</dbReference>